<reference evidence="1 2" key="1">
    <citation type="submission" date="2014-04" db="EMBL/GenBank/DDBJ databases">
        <authorList>
            <consortium name="DOE Joint Genome Institute"/>
            <person name="Kuo A."/>
            <person name="Tarkka M."/>
            <person name="Buscot F."/>
            <person name="Kohler A."/>
            <person name="Nagy L.G."/>
            <person name="Floudas D."/>
            <person name="Copeland A."/>
            <person name="Barry K.W."/>
            <person name="Cichocki N."/>
            <person name="Veneault-Fourrey C."/>
            <person name="LaButti K."/>
            <person name="Lindquist E.A."/>
            <person name="Lipzen A."/>
            <person name="Lundell T."/>
            <person name="Morin E."/>
            <person name="Murat C."/>
            <person name="Sun H."/>
            <person name="Tunlid A."/>
            <person name="Henrissat B."/>
            <person name="Grigoriev I.V."/>
            <person name="Hibbett D.S."/>
            <person name="Martin F."/>
            <person name="Nordberg H.P."/>
            <person name="Cantor M.N."/>
            <person name="Hua S.X."/>
        </authorList>
    </citation>
    <scope>NUCLEOTIDE SEQUENCE [LARGE SCALE GENOMIC DNA]</scope>
    <source>
        <strain evidence="1 2">F 1598</strain>
    </source>
</reference>
<gene>
    <name evidence="1" type="ORF">PILCRDRAFT_17472</name>
</gene>
<dbReference type="EMBL" id="KN833572">
    <property type="protein sequence ID" value="KIM71026.1"/>
    <property type="molecule type" value="Genomic_DNA"/>
</dbReference>
<dbReference type="AlphaFoldDB" id="A0A0C3ET81"/>
<reference evidence="2" key="2">
    <citation type="submission" date="2015-01" db="EMBL/GenBank/DDBJ databases">
        <title>Evolutionary Origins and Diversification of the Mycorrhizal Mutualists.</title>
        <authorList>
            <consortium name="DOE Joint Genome Institute"/>
            <consortium name="Mycorrhizal Genomics Consortium"/>
            <person name="Kohler A."/>
            <person name="Kuo A."/>
            <person name="Nagy L.G."/>
            <person name="Floudas D."/>
            <person name="Copeland A."/>
            <person name="Barry K.W."/>
            <person name="Cichocki N."/>
            <person name="Veneault-Fourrey C."/>
            <person name="LaButti K."/>
            <person name="Lindquist E.A."/>
            <person name="Lipzen A."/>
            <person name="Lundell T."/>
            <person name="Morin E."/>
            <person name="Murat C."/>
            <person name="Riley R."/>
            <person name="Ohm R."/>
            <person name="Sun H."/>
            <person name="Tunlid A."/>
            <person name="Henrissat B."/>
            <person name="Grigoriev I.V."/>
            <person name="Hibbett D.S."/>
            <person name="Martin F."/>
        </authorList>
    </citation>
    <scope>NUCLEOTIDE SEQUENCE [LARGE SCALE GENOMIC DNA]</scope>
    <source>
        <strain evidence="2">F 1598</strain>
    </source>
</reference>
<proteinExistence type="predicted"/>
<dbReference type="InParanoid" id="A0A0C3ET81"/>
<feature type="non-terminal residue" evidence="1">
    <location>
        <position position="335"/>
    </location>
</feature>
<dbReference type="OrthoDB" id="2652344at2759"/>
<organism evidence="1 2">
    <name type="scientific">Piloderma croceum (strain F 1598)</name>
    <dbReference type="NCBI Taxonomy" id="765440"/>
    <lineage>
        <taxon>Eukaryota</taxon>
        <taxon>Fungi</taxon>
        <taxon>Dikarya</taxon>
        <taxon>Basidiomycota</taxon>
        <taxon>Agaricomycotina</taxon>
        <taxon>Agaricomycetes</taxon>
        <taxon>Agaricomycetidae</taxon>
        <taxon>Atheliales</taxon>
        <taxon>Atheliaceae</taxon>
        <taxon>Piloderma</taxon>
    </lineage>
</organism>
<name>A0A0C3ET81_PILCF</name>
<dbReference type="Proteomes" id="UP000054166">
    <property type="component" value="Unassembled WGS sequence"/>
</dbReference>
<evidence type="ECO:0000313" key="1">
    <source>
        <dbReference type="EMBL" id="KIM71026.1"/>
    </source>
</evidence>
<accession>A0A0C3ET81</accession>
<sequence>MARTSQTARKTTGGRVPRKEVVRRDQPVVESDASSSAAVRHAPVHQEFCYICVNGGNLWECERCTRVMCKAHIPLPPGAVVDTASFVSQIIAEPLLFFHFILASIHPGGSPTRLASELLTAFLPAASFVFQEIIFDLSTDDLASKHASNLIRFVKDLRKRNFNHVVIFITNHSHDDTGDLYLGPDLCASVDDFMCTLFPPAFVTYIRPKICTIVMMCCGALIRQKEPFNFLSAFVRRASINDLISFTAAKFHAALVSSFIVDFTNRILIEGYSLGPSMKAMLTSASSTHLARHTNIVHMAFDSDTSTLNSTLYVFTHPKWRPWGNKLPTACLECA</sequence>
<dbReference type="HOGENOM" id="CLU_027016_2_0_1"/>
<protein>
    <submittedName>
        <fullName evidence="1">Uncharacterized protein</fullName>
    </submittedName>
</protein>
<keyword evidence="2" id="KW-1185">Reference proteome</keyword>
<evidence type="ECO:0000313" key="2">
    <source>
        <dbReference type="Proteomes" id="UP000054166"/>
    </source>
</evidence>